<evidence type="ECO:0000313" key="2">
    <source>
        <dbReference type="Proteomes" id="UP001227268"/>
    </source>
</evidence>
<proteinExistence type="predicted"/>
<evidence type="ECO:0000313" key="1">
    <source>
        <dbReference type="EMBL" id="KAJ9098610.1"/>
    </source>
</evidence>
<organism evidence="1 2">
    <name type="scientific">Naganishia friedmannii</name>
    <dbReference type="NCBI Taxonomy" id="89922"/>
    <lineage>
        <taxon>Eukaryota</taxon>
        <taxon>Fungi</taxon>
        <taxon>Dikarya</taxon>
        <taxon>Basidiomycota</taxon>
        <taxon>Agaricomycotina</taxon>
        <taxon>Tremellomycetes</taxon>
        <taxon>Filobasidiales</taxon>
        <taxon>Filobasidiaceae</taxon>
        <taxon>Naganishia</taxon>
    </lineage>
</organism>
<sequence length="574" mass="63287">MSLANGSRTTAKSARTGTVQAHQAGHKTERQSNRTGGGWGDVWDSSSDPEDSLAARRTRDTNISTDNPQPVRQATAIAVPTPNTRNIATITPRSDEPTDNQPIRSSSYTHISPPSPSSYGPRADWTVLDETEITEAEKIYEAERQKRLQPTESHAQDPNTPSSPYTGASPLASVKGLPASGSGRTFGSGVAGLSKSFINIALGNAASHASSSQQSGKGKEREQEIRPIMSQRGMSTTSKRQACGRDAIRPDIDEILRDPMHVLKDPSAFTNSASSNASTPVDPAALKTPINPQGADICYSSVMPHSSQSTTAHTDRPRRARSIRSERRREKFAKVLCGKGKDRGGSVDSAELRRMSWSGIPEEFRHIAWQMLLAFGRGMTPMDAQSLERILYVRAMRNPASGYVQGINDLVTPFFEVFLGAYITCDPELFDVTHLPGAVLAAIEADCFWCLSKLLDGIQDNYITAQPGIHRLVRRMAELVKRIDPPLALHLEEQGVEFMQFAFRWMNCLLMREISVKCTIRMWDTYLEIIMFLQCLPTQDWQDHDIELLLSEAFVLKSVWQGAENHFTGKSVSG</sequence>
<protein>
    <submittedName>
        <fullName evidence="1">Uncharacterized protein</fullName>
    </submittedName>
</protein>
<keyword evidence="2" id="KW-1185">Reference proteome</keyword>
<accession>A0ACC2VI99</accession>
<name>A0ACC2VI99_9TREE</name>
<reference evidence="1" key="1">
    <citation type="submission" date="2023-04" db="EMBL/GenBank/DDBJ databases">
        <title>Draft Genome sequencing of Naganishia species isolated from polar environments using Oxford Nanopore Technology.</title>
        <authorList>
            <person name="Leo P."/>
            <person name="Venkateswaran K."/>
        </authorList>
    </citation>
    <scope>NUCLEOTIDE SEQUENCE</scope>
    <source>
        <strain evidence="1">MNA-CCFEE 5423</strain>
    </source>
</reference>
<dbReference type="Proteomes" id="UP001227268">
    <property type="component" value="Unassembled WGS sequence"/>
</dbReference>
<dbReference type="EMBL" id="JASBWT010000014">
    <property type="protein sequence ID" value="KAJ9098610.1"/>
    <property type="molecule type" value="Genomic_DNA"/>
</dbReference>
<comment type="caution">
    <text evidence="1">The sequence shown here is derived from an EMBL/GenBank/DDBJ whole genome shotgun (WGS) entry which is preliminary data.</text>
</comment>
<gene>
    <name evidence="1" type="ORF">QFC21_004257</name>
</gene>